<gene>
    <name evidence="3" type="ORF">JXQ802_LOCUS52213</name>
    <name evidence="2" type="ORF">PYM288_LOCUS35917</name>
</gene>
<dbReference type="Proteomes" id="UP000663870">
    <property type="component" value="Unassembled WGS sequence"/>
</dbReference>
<reference evidence="2" key="1">
    <citation type="submission" date="2021-02" db="EMBL/GenBank/DDBJ databases">
        <authorList>
            <person name="Nowell W R."/>
        </authorList>
    </citation>
    <scope>NUCLEOTIDE SEQUENCE</scope>
</reference>
<name>A0A815NIC5_9BILA</name>
<accession>A0A815NIC5</accession>
<evidence type="ECO:0000313" key="5">
    <source>
        <dbReference type="Proteomes" id="UP000663870"/>
    </source>
</evidence>
<protein>
    <submittedName>
        <fullName evidence="2">Uncharacterized protein</fullName>
    </submittedName>
</protein>
<evidence type="ECO:0000313" key="3">
    <source>
        <dbReference type="EMBL" id="CAF1633842.1"/>
    </source>
</evidence>
<evidence type="ECO:0000256" key="1">
    <source>
        <dbReference type="SAM" id="MobiDB-lite"/>
    </source>
</evidence>
<proteinExistence type="predicted"/>
<dbReference type="EMBL" id="CAJNOH010006531">
    <property type="protein sequence ID" value="CAF1435036.1"/>
    <property type="molecule type" value="Genomic_DNA"/>
</dbReference>
<feature type="region of interest" description="Disordered" evidence="1">
    <location>
        <begin position="1"/>
        <end position="22"/>
    </location>
</feature>
<sequence length="81" mass="9139">MNNVIEPSVQHKGGKLRGTLSNNGPTISDQTLMLQIEIDNQNKLIIKSIRAILKQYRLIKDQQTNIIIFSSVLSIVNSFMN</sequence>
<keyword evidence="5" id="KW-1185">Reference proteome</keyword>
<dbReference type="EMBL" id="CAJNOL010008109">
    <property type="protein sequence ID" value="CAF1633842.1"/>
    <property type="molecule type" value="Genomic_DNA"/>
</dbReference>
<evidence type="ECO:0000313" key="2">
    <source>
        <dbReference type="EMBL" id="CAF1435036.1"/>
    </source>
</evidence>
<dbReference type="AlphaFoldDB" id="A0A815NIC5"/>
<comment type="caution">
    <text evidence="2">The sequence shown here is derived from an EMBL/GenBank/DDBJ whole genome shotgun (WGS) entry which is preliminary data.</text>
</comment>
<evidence type="ECO:0000313" key="4">
    <source>
        <dbReference type="Proteomes" id="UP000663854"/>
    </source>
</evidence>
<dbReference type="Proteomes" id="UP000663854">
    <property type="component" value="Unassembled WGS sequence"/>
</dbReference>
<organism evidence="2 4">
    <name type="scientific">Rotaria sordida</name>
    <dbReference type="NCBI Taxonomy" id="392033"/>
    <lineage>
        <taxon>Eukaryota</taxon>
        <taxon>Metazoa</taxon>
        <taxon>Spiralia</taxon>
        <taxon>Gnathifera</taxon>
        <taxon>Rotifera</taxon>
        <taxon>Eurotatoria</taxon>
        <taxon>Bdelloidea</taxon>
        <taxon>Philodinida</taxon>
        <taxon>Philodinidae</taxon>
        <taxon>Rotaria</taxon>
    </lineage>
</organism>